<dbReference type="AlphaFoldDB" id="A0A9D3WQZ8"/>
<organism evidence="1 2">
    <name type="scientific">Mauremys mutica</name>
    <name type="common">yellowpond turtle</name>
    <dbReference type="NCBI Taxonomy" id="74926"/>
    <lineage>
        <taxon>Eukaryota</taxon>
        <taxon>Metazoa</taxon>
        <taxon>Chordata</taxon>
        <taxon>Craniata</taxon>
        <taxon>Vertebrata</taxon>
        <taxon>Euteleostomi</taxon>
        <taxon>Archelosauria</taxon>
        <taxon>Testudinata</taxon>
        <taxon>Testudines</taxon>
        <taxon>Cryptodira</taxon>
        <taxon>Durocryptodira</taxon>
        <taxon>Testudinoidea</taxon>
        <taxon>Geoemydidae</taxon>
        <taxon>Geoemydinae</taxon>
        <taxon>Mauremys</taxon>
    </lineage>
</organism>
<name>A0A9D3WQZ8_9SAUR</name>
<feature type="non-terminal residue" evidence="1">
    <location>
        <position position="1"/>
    </location>
</feature>
<dbReference type="EMBL" id="JAHDVG010000487">
    <property type="protein sequence ID" value="KAH1166522.1"/>
    <property type="molecule type" value="Genomic_DNA"/>
</dbReference>
<gene>
    <name evidence="1" type="ORF">KIL84_015694</name>
</gene>
<evidence type="ECO:0000313" key="1">
    <source>
        <dbReference type="EMBL" id="KAH1166522.1"/>
    </source>
</evidence>
<reference evidence="1" key="1">
    <citation type="submission" date="2021-09" db="EMBL/GenBank/DDBJ databases">
        <title>The genome of Mauremys mutica provides insights into the evolution of semi-aquatic lifestyle.</title>
        <authorList>
            <person name="Gong S."/>
            <person name="Gao Y."/>
        </authorList>
    </citation>
    <scope>NUCLEOTIDE SEQUENCE</scope>
    <source>
        <strain evidence="1">MM-2020</strain>
        <tissue evidence="1">Muscle</tissue>
    </source>
</reference>
<protein>
    <submittedName>
        <fullName evidence="1">Uncharacterized protein</fullName>
    </submittedName>
</protein>
<evidence type="ECO:0000313" key="2">
    <source>
        <dbReference type="Proteomes" id="UP000827986"/>
    </source>
</evidence>
<proteinExistence type="predicted"/>
<dbReference type="Proteomes" id="UP000827986">
    <property type="component" value="Unassembled WGS sequence"/>
</dbReference>
<comment type="caution">
    <text evidence="1">The sequence shown here is derived from an EMBL/GenBank/DDBJ whole genome shotgun (WGS) entry which is preliminary data.</text>
</comment>
<accession>A0A9D3WQZ8</accession>
<sequence>WMQDEVKGQKKLLHTTATSNEVMLKASSLLCLWIAKGKLPFKVGEELIMPLVVDSFRKVLSEAAAKK</sequence>
<keyword evidence="2" id="KW-1185">Reference proteome</keyword>
<feature type="non-terminal residue" evidence="1">
    <location>
        <position position="67"/>
    </location>
</feature>